<dbReference type="GeneID" id="24441922"/>
<dbReference type="Proteomes" id="UP000009168">
    <property type="component" value="Unassembled WGS sequence"/>
</dbReference>
<organism evidence="2 3">
    <name type="scientific">Tetrahymena thermophila (strain SB210)</name>
    <dbReference type="NCBI Taxonomy" id="312017"/>
    <lineage>
        <taxon>Eukaryota</taxon>
        <taxon>Sar</taxon>
        <taxon>Alveolata</taxon>
        <taxon>Ciliophora</taxon>
        <taxon>Intramacronucleata</taxon>
        <taxon>Oligohymenophorea</taxon>
        <taxon>Hymenostomatida</taxon>
        <taxon>Tetrahymenina</taxon>
        <taxon>Tetrahymenidae</taxon>
        <taxon>Tetrahymena</taxon>
    </lineage>
</organism>
<feature type="transmembrane region" description="Helical" evidence="1">
    <location>
        <begin position="101"/>
        <end position="118"/>
    </location>
</feature>
<dbReference type="InParanoid" id="W7XIV8"/>
<keyword evidence="1" id="KW-0472">Membrane</keyword>
<dbReference type="KEGG" id="tet:TTHERM_001211771"/>
<keyword evidence="1" id="KW-1133">Transmembrane helix</keyword>
<dbReference type="EMBL" id="GG662648">
    <property type="protein sequence ID" value="EWS73644.1"/>
    <property type="molecule type" value="Genomic_DNA"/>
</dbReference>
<reference evidence="3" key="1">
    <citation type="journal article" date="2006" name="PLoS Biol.">
        <title>Macronuclear genome sequence of the ciliate Tetrahymena thermophila, a model eukaryote.</title>
        <authorList>
            <person name="Eisen J.A."/>
            <person name="Coyne R.S."/>
            <person name="Wu M."/>
            <person name="Wu D."/>
            <person name="Thiagarajan M."/>
            <person name="Wortman J.R."/>
            <person name="Badger J.H."/>
            <person name="Ren Q."/>
            <person name="Amedeo P."/>
            <person name="Jones K.M."/>
            <person name="Tallon L.J."/>
            <person name="Delcher A.L."/>
            <person name="Salzberg S.L."/>
            <person name="Silva J.C."/>
            <person name="Haas B.J."/>
            <person name="Majoros W.H."/>
            <person name="Farzad M."/>
            <person name="Carlton J.M."/>
            <person name="Smith R.K. Jr."/>
            <person name="Garg J."/>
            <person name="Pearlman R.E."/>
            <person name="Karrer K.M."/>
            <person name="Sun L."/>
            <person name="Manning G."/>
            <person name="Elde N.C."/>
            <person name="Turkewitz A.P."/>
            <person name="Asai D.J."/>
            <person name="Wilkes D.E."/>
            <person name="Wang Y."/>
            <person name="Cai H."/>
            <person name="Collins K."/>
            <person name="Stewart B.A."/>
            <person name="Lee S.R."/>
            <person name="Wilamowska K."/>
            <person name="Weinberg Z."/>
            <person name="Ruzzo W.L."/>
            <person name="Wloga D."/>
            <person name="Gaertig J."/>
            <person name="Frankel J."/>
            <person name="Tsao C.-C."/>
            <person name="Gorovsky M.A."/>
            <person name="Keeling P.J."/>
            <person name="Waller R.F."/>
            <person name="Patron N.J."/>
            <person name="Cherry J.M."/>
            <person name="Stover N.A."/>
            <person name="Krieger C.J."/>
            <person name="del Toro C."/>
            <person name="Ryder H.F."/>
            <person name="Williamson S.C."/>
            <person name="Barbeau R.A."/>
            <person name="Hamilton E.P."/>
            <person name="Orias E."/>
        </authorList>
    </citation>
    <scope>NUCLEOTIDE SEQUENCE [LARGE SCALE GENOMIC DNA]</scope>
    <source>
        <strain evidence="3">SB210</strain>
    </source>
</reference>
<keyword evidence="3" id="KW-1185">Reference proteome</keyword>
<feature type="transmembrane region" description="Helical" evidence="1">
    <location>
        <begin position="20"/>
        <end position="46"/>
    </location>
</feature>
<keyword evidence="1 2" id="KW-0812">Transmembrane</keyword>
<evidence type="ECO:0000256" key="1">
    <source>
        <dbReference type="SAM" id="Phobius"/>
    </source>
</evidence>
<name>W7XIV8_TETTS</name>
<proteinExistence type="predicted"/>
<evidence type="ECO:0000313" key="3">
    <source>
        <dbReference type="Proteomes" id="UP000009168"/>
    </source>
</evidence>
<dbReference type="RefSeq" id="XP_012653822.1">
    <property type="nucleotide sequence ID" value="XM_012798368.1"/>
</dbReference>
<feature type="transmembrane region" description="Helical" evidence="1">
    <location>
        <begin position="124"/>
        <end position="144"/>
    </location>
</feature>
<evidence type="ECO:0000313" key="2">
    <source>
        <dbReference type="EMBL" id="EWS73644.1"/>
    </source>
</evidence>
<protein>
    <submittedName>
        <fullName evidence="2">Transmembrane protein, putative</fullName>
    </submittedName>
</protein>
<gene>
    <name evidence="2" type="ORF">TTHERM_001211771</name>
</gene>
<sequence length="152" mass="18616">MRICGFLYQLRSSEIVYQSIPFSLLYLILTLFSSFDFCLFVCYLLFSRKTKYLIFFSILNFFSSEHSNFIKIQMCSQQTIKQTIIKDKQINQQRNNKNFPFPYLLLTLFIHLIMYYHLYLCINIYINIYVFFFYSYFNSFFNIFQIKITLFV</sequence>
<accession>W7XIV8</accession>
<dbReference type="AlphaFoldDB" id="W7XIV8"/>